<dbReference type="RefSeq" id="XP_007332402.1">
    <property type="nucleotide sequence ID" value="XM_007332340.1"/>
</dbReference>
<organism evidence="2 3">
    <name type="scientific">Agaricus bisporus var. burnettii (strain JB137-S8 / ATCC MYA-4627 / FGSC 10392)</name>
    <name type="common">White button mushroom</name>
    <dbReference type="NCBI Taxonomy" id="597362"/>
    <lineage>
        <taxon>Eukaryota</taxon>
        <taxon>Fungi</taxon>
        <taxon>Dikarya</taxon>
        <taxon>Basidiomycota</taxon>
        <taxon>Agaricomycotina</taxon>
        <taxon>Agaricomycetes</taxon>
        <taxon>Agaricomycetidae</taxon>
        <taxon>Agaricales</taxon>
        <taxon>Agaricineae</taxon>
        <taxon>Agaricaceae</taxon>
        <taxon>Agaricus</taxon>
    </lineage>
</organism>
<dbReference type="OrthoDB" id="3208495at2759"/>
<evidence type="ECO:0000313" key="2">
    <source>
        <dbReference type="EMBL" id="EKM76876.1"/>
    </source>
</evidence>
<gene>
    <name evidence="2" type="ORF">AGABI1DRAFT_8858</name>
</gene>
<dbReference type="OMA" id="HMTEAMR"/>
<protein>
    <submittedName>
        <fullName evidence="2">Uncharacterized protein</fullName>
    </submittedName>
</protein>
<dbReference type="EMBL" id="JH971399">
    <property type="protein sequence ID" value="EKM76876.1"/>
    <property type="molecule type" value="Genomic_DNA"/>
</dbReference>
<dbReference type="Pfam" id="PF18759">
    <property type="entry name" value="Plavaka"/>
    <property type="match status" value="1"/>
</dbReference>
<dbReference type="AlphaFoldDB" id="K5WNG0"/>
<feature type="non-terminal residue" evidence="2">
    <location>
        <position position="1"/>
    </location>
</feature>
<dbReference type="InParanoid" id="K5WNG0"/>
<dbReference type="HOGENOM" id="CLU_002498_0_1_1"/>
<feature type="region of interest" description="Disordered" evidence="1">
    <location>
        <begin position="888"/>
        <end position="930"/>
    </location>
</feature>
<feature type="non-terminal residue" evidence="2">
    <location>
        <position position="930"/>
    </location>
</feature>
<name>K5WNG0_AGABU</name>
<proteinExistence type="predicted"/>
<dbReference type="KEGG" id="abp:AGABI1DRAFT8858"/>
<feature type="region of interest" description="Disordered" evidence="1">
    <location>
        <begin position="505"/>
        <end position="525"/>
    </location>
</feature>
<sequence>YETQPNGLGLYRSYTKHVEIDPESEQTLDDLCDAPTLSVSKMPHRRTILNSMLGGASESNGPYKNTTTMKLISWFTRTKGSLTLHAMDDLVKNVIQADDFQVEHLKGFNAKREAKRILTTNFPDFLKEAGWLEGSVELKLPPERKSDRSREIDAKTVRIGGIYYRPLTEIMKAAFQDENARDFHYSPFKLYHKKDEDSDPERLPDTISENYLKQFERSPSAAALTHLKRDLMHAIWKLLLDDEFVAAYEHGIAIKCADGIKRQLYPRILSYSADYPEKVLLATIRYLGTCPCVRCDIEKKDIDALGSKIDLERRKSVRKDDEARQKRIESARKKIFRSGERLNGKVVENILKPLSEVPTRNAFSERLSQFGFQFHQVFVPDLLHEFELGVWKAAFTHLVRLLYCENANSVTDLDERFRQTPRFGRDTIRRFHSNASAMKQLAARDFEDLLQVVYLTVCWHALAKLRMQTTLTLHLLQQCTQALGYYLRKFVREVCSAYEAHELDREAESRHRRESREVIKGKEKDRSGSTRIRTFNLFTIKLHSLGDYVEAIKKYGPSDGMSTQVGELEHRQVKRHYARTNKRFDFPLQIAKHQQRERILLKLTKRQGSANSLAIPFEDSEPLPSTSPNVHYDMSSSKQHHIQLTTWISDVDHADDPAFKNFLPKLQDHVLSRMDEEYQPGKEYSQSERNRVAFAGNRLYMHKYLRVNFTTYDGRRSQDSINPRTCPDIMTFATTENKENDHPYCYARVLGIFHAEVFHRTGEFSAGDFQKIDFLWVRWFSYDTDSPGGFESRRPHRLSFYHYYEDDAFGFLDPNYVLRAAHIIPAFEFGHHNILTRQLNDEDNDWRFYYVNMFVDRDMFMRFIGGAIGHIATAVPIVQNFELVDDYGDDDINNTDEDEDENEDAEVEEDEEVEEEDEEVEEEEEELNSD</sequence>
<dbReference type="GeneID" id="18832294"/>
<dbReference type="STRING" id="597362.K5WNG0"/>
<keyword evidence="3" id="KW-1185">Reference proteome</keyword>
<dbReference type="eggNOG" id="ENOG502SKHB">
    <property type="taxonomic scope" value="Eukaryota"/>
</dbReference>
<accession>K5WNG0</accession>
<dbReference type="Proteomes" id="UP000008493">
    <property type="component" value="Unassembled WGS sequence"/>
</dbReference>
<dbReference type="InterPro" id="IPR041078">
    <property type="entry name" value="Plavaka"/>
</dbReference>
<reference evidence="3" key="1">
    <citation type="journal article" date="2012" name="Proc. Natl. Acad. Sci. U.S.A.">
        <title>Genome sequence of the button mushroom Agaricus bisporus reveals mechanisms governing adaptation to a humic-rich ecological niche.</title>
        <authorList>
            <person name="Morin E."/>
            <person name="Kohler A."/>
            <person name="Baker A.R."/>
            <person name="Foulongne-Oriol M."/>
            <person name="Lombard V."/>
            <person name="Nagy L.G."/>
            <person name="Ohm R.A."/>
            <person name="Patyshakuliyeva A."/>
            <person name="Brun A."/>
            <person name="Aerts A.L."/>
            <person name="Bailey A.M."/>
            <person name="Billette C."/>
            <person name="Coutinho P.M."/>
            <person name="Deakin G."/>
            <person name="Doddapaneni H."/>
            <person name="Floudas D."/>
            <person name="Grimwood J."/>
            <person name="Hilden K."/>
            <person name="Kuees U."/>
            <person name="LaButti K.M."/>
            <person name="Lapidus A."/>
            <person name="Lindquist E.A."/>
            <person name="Lucas S.M."/>
            <person name="Murat C."/>
            <person name="Riley R.W."/>
            <person name="Salamov A.A."/>
            <person name="Schmutz J."/>
            <person name="Subramanian V."/>
            <person name="Woesten H.A.B."/>
            <person name="Xu J."/>
            <person name="Eastwood D.C."/>
            <person name="Foster G.D."/>
            <person name="Sonnenberg A.S."/>
            <person name="Cullen D."/>
            <person name="de Vries R.P."/>
            <person name="Lundell T."/>
            <person name="Hibbett D.S."/>
            <person name="Henrissat B."/>
            <person name="Burton K.S."/>
            <person name="Kerrigan R.W."/>
            <person name="Challen M.P."/>
            <person name="Grigoriev I.V."/>
            <person name="Martin F."/>
        </authorList>
    </citation>
    <scope>NUCLEOTIDE SEQUENCE [LARGE SCALE GENOMIC DNA]</scope>
    <source>
        <strain evidence="3">JB137-S8 / ATCC MYA-4627 / FGSC 10392</strain>
    </source>
</reference>
<evidence type="ECO:0000256" key="1">
    <source>
        <dbReference type="SAM" id="MobiDB-lite"/>
    </source>
</evidence>
<evidence type="ECO:0000313" key="3">
    <source>
        <dbReference type="Proteomes" id="UP000008493"/>
    </source>
</evidence>